<dbReference type="CDD" id="cd01149">
    <property type="entry name" value="HutB"/>
    <property type="match status" value="1"/>
</dbReference>
<dbReference type="PANTHER" id="PTHR30535">
    <property type="entry name" value="VITAMIN B12-BINDING PROTEIN"/>
    <property type="match status" value="1"/>
</dbReference>
<dbReference type="PROSITE" id="PS50983">
    <property type="entry name" value="FE_B12_PBP"/>
    <property type="match status" value="1"/>
</dbReference>
<keyword evidence="3" id="KW-1185">Reference proteome</keyword>
<dbReference type="Gene3D" id="3.40.50.1980">
    <property type="entry name" value="Nitrogenase molybdenum iron protein domain"/>
    <property type="match status" value="2"/>
</dbReference>
<evidence type="ECO:0000313" key="3">
    <source>
        <dbReference type="Proteomes" id="UP000240382"/>
    </source>
</evidence>
<name>A0ABX5HCY2_ESCAL</name>
<dbReference type="PANTHER" id="PTHR30535:SF4">
    <property type="entry name" value="HEMIN-BINDING PERIPLASMIC PROTEIN HMUT"/>
    <property type="match status" value="1"/>
</dbReference>
<proteinExistence type="predicted"/>
<protein>
    <submittedName>
        <fullName evidence="2">Hemin ABC transporter substrate-binding protein</fullName>
    </submittedName>
</protein>
<organism evidence="2 3">
    <name type="scientific">Escherichia albertii</name>
    <dbReference type="NCBI Taxonomy" id="208962"/>
    <lineage>
        <taxon>Bacteria</taxon>
        <taxon>Pseudomonadati</taxon>
        <taxon>Pseudomonadota</taxon>
        <taxon>Gammaproteobacteria</taxon>
        <taxon>Enterobacterales</taxon>
        <taxon>Enterobacteriaceae</taxon>
        <taxon>Escherichia</taxon>
    </lineage>
</organism>
<dbReference type="Proteomes" id="UP000240382">
    <property type="component" value="Unassembled WGS sequence"/>
</dbReference>
<dbReference type="Pfam" id="PF01497">
    <property type="entry name" value="Peripla_BP_2"/>
    <property type="match status" value="1"/>
</dbReference>
<dbReference type="SUPFAM" id="SSF53807">
    <property type="entry name" value="Helical backbone' metal receptor"/>
    <property type="match status" value="1"/>
</dbReference>
<dbReference type="EMBL" id="PYQT01000041">
    <property type="protein sequence ID" value="PSY38911.1"/>
    <property type="molecule type" value="Genomic_DNA"/>
</dbReference>
<evidence type="ECO:0000259" key="1">
    <source>
        <dbReference type="PROSITE" id="PS50983"/>
    </source>
</evidence>
<feature type="domain" description="Fe/B12 periplasmic-binding" evidence="1">
    <location>
        <begin position="81"/>
        <end position="333"/>
    </location>
</feature>
<dbReference type="InterPro" id="IPR002491">
    <property type="entry name" value="ABC_transptr_periplasmic_BD"/>
</dbReference>
<gene>
    <name evidence="2" type="ORF">C7B09_22720</name>
</gene>
<accession>A0ABX5HCY2</accession>
<dbReference type="InterPro" id="IPR050902">
    <property type="entry name" value="ABC_Transporter_SBP"/>
</dbReference>
<reference evidence="2 3" key="1">
    <citation type="submission" date="2018-03" db="EMBL/GenBank/DDBJ databases">
        <title>Whole Genome Sequencing of Escherichia coli isolates from wildlife.</title>
        <authorList>
            <person name="Whitehouse C.A."/>
            <person name="Lacher D.W."/>
            <person name="Mammel M.K."/>
            <person name="Barnaba T."/>
            <person name="Lorch J.M."/>
        </authorList>
    </citation>
    <scope>NUCLEOTIDE SEQUENCE [LARGE SCALE GENOMIC DNA]</scope>
    <source>
        <strain evidence="2 3">20507-2</strain>
    </source>
</reference>
<comment type="caution">
    <text evidence="2">The sequence shown here is derived from an EMBL/GenBank/DDBJ whole genome shotgun (WGS) entry which is preliminary data.</text>
</comment>
<evidence type="ECO:0000313" key="2">
    <source>
        <dbReference type="EMBL" id="PSY38911.1"/>
    </source>
</evidence>
<sequence length="333" mass="36267">MNPLSCFIYNSNDNHVHSQFDKRSHMMPRITNRQFLFPPLTLCISVITAAAKSAVKPQPMKKLFTAVLALSWAFSATAAERIVVAGGSLTELIYAMGAGKRIVGVDETTSYPPETAQLPHIGYWKQLSSEGILSLRPDSVITWQDAGPQIVLDQLRAQKVNVVTLPRVPATLEQMYANIRQLAKTLQVPEQGETLVTQINQRLERVQQSVAAKNTPVKAMFILSAGGSAPQVAGKGSVADAILSLAGAENVATHQQYKSYSAESLIAANPEVIVVTSQMVDGDINRLRSIAGITHTAAWKNQRIITVDQNLILGMGPRIADVVESLHQQLWPQ</sequence>